<protein>
    <recommendedName>
        <fullName evidence="10">Purine nucleoside phosphorylase</fullName>
    </recommendedName>
</protein>
<keyword evidence="5" id="KW-0378">Hydrolase</keyword>
<evidence type="ECO:0000256" key="9">
    <source>
        <dbReference type="ARBA" id="ARBA00049893"/>
    </source>
</evidence>
<comment type="catalytic activity">
    <reaction evidence="1">
        <text>inosine + phosphate = alpha-D-ribose 1-phosphate + hypoxanthine</text>
        <dbReference type="Rhea" id="RHEA:27646"/>
        <dbReference type="ChEBI" id="CHEBI:17368"/>
        <dbReference type="ChEBI" id="CHEBI:17596"/>
        <dbReference type="ChEBI" id="CHEBI:43474"/>
        <dbReference type="ChEBI" id="CHEBI:57720"/>
        <dbReference type="EC" id="2.4.2.1"/>
    </reaction>
    <physiologicalReaction direction="left-to-right" evidence="1">
        <dbReference type="Rhea" id="RHEA:27647"/>
    </physiologicalReaction>
</comment>
<dbReference type="GO" id="GO:0017061">
    <property type="term" value="F:S-methyl-5-thioadenosine phosphorylase activity"/>
    <property type="evidence" value="ECO:0007669"/>
    <property type="project" value="UniProtKB-EC"/>
</dbReference>
<dbReference type="STRING" id="395493.BegalDRAFT_2074"/>
<evidence type="ECO:0000313" key="11">
    <source>
        <dbReference type="EMBL" id="EIJ42939.1"/>
    </source>
</evidence>
<evidence type="ECO:0000256" key="10">
    <source>
        <dbReference type="RuleBase" id="RU361274"/>
    </source>
</evidence>
<keyword evidence="3" id="KW-0808">Transferase</keyword>
<evidence type="ECO:0000256" key="2">
    <source>
        <dbReference type="ARBA" id="ARBA00007353"/>
    </source>
</evidence>
<dbReference type="GO" id="GO:0016787">
    <property type="term" value="F:hydrolase activity"/>
    <property type="evidence" value="ECO:0007669"/>
    <property type="project" value="UniProtKB-KW"/>
</dbReference>
<dbReference type="InterPro" id="IPR038371">
    <property type="entry name" value="Cu_polyphenol_OxRdtase_sf"/>
</dbReference>
<dbReference type="NCBIfam" id="TIGR00726">
    <property type="entry name" value="peptidoglycan editing factor PgeF"/>
    <property type="match status" value="1"/>
</dbReference>
<dbReference type="OrthoDB" id="4279at2"/>
<evidence type="ECO:0000313" key="12">
    <source>
        <dbReference type="Proteomes" id="UP000005744"/>
    </source>
</evidence>
<proteinExistence type="inferred from homology"/>
<dbReference type="Pfam" id="PF02578">
    <property type="entry name" value="Cu-oxidase_4"/>
    <property type="match status" value="1"/>
</dbReference>
<evidence type="ECO:0000256" key="4">
    <source>
        <dbReference type="ARBA" id="ARBA00022723"/>
    </source>
</evidence>
<dbReference type="EMBL" id="JH600070">
    <property type="protein sequence ID" value="EIJ42939.1"/>
    <property type="molecule type" value="Genomic_DNA"/>
</dbReference>
<evidence type="ECO:0000256" key="3">
    <source>
        <dbReference type="ARBA" id="ARBA00022679"/>
    </source>
</evidence>
<evidence type="ECO:0000256" key="8">
    <source>
        <dbReference type="ARBA" id="ARBA00048968"/>
    </source>
</evidence>
<comment type="catalytic activity">
    <reaction evidence="9">
        <text>S-methyl-5'-thioadenosine + phosphate = 5-(methylsulfanyl)-alpha-D-ribose 1-phosphate + adenine</text>
        <dbReference type="Rhea" id="RHEA:11852"/>
        <dbReference type="ChEBI" id="CHEBI:16708"/>
        <dbReference type="ChEBI" id="CHEBI:17509"/>
        <dbReference type="ChEBI" id="CHEBI:43474"/>
        <dbReference type="ChEBI" id="CHEBI:58533"/>
        <dbReference type="EC" id="2.4.2.28"/>
    </reaction>
    <physiologicalReaction direction="left-to-right" evidence="9">
        <dbReference type="Rhea" id="RHEA:11853"/>
    </physiologicalReaction>
</comment>
<dbReference type="RefSeq" id="WP_002686193.1">
    <property type="nucleotide sequence ID" value="NZ_JH600070.1"/>
</dbReference>
<dbReference type="InterPro" id="IPR003730">
    <property type="entry name" value="Cu_polyphenol_OxRdtase"/>
</dbReference>
<accession>I3CH46</accession>
<dbReference type="GO" id="GO:0005507">
    <property type="term" value="F:copper ion binding"/>
    <property type="evidence" value="ECO:0007669"/>
    <property type="project" value="TreeGrafter"/>
</dbReference>
<evidence type="ECO:0000256" key="1">
    <source>
        <dbReference type="ARBA" id="ARBA00000553"/>
    </source>
</evidence>
<dbReference type="AlphaFoldDB" id="I3CH46"/>
<evidence type="ECO:0000256" key="7">
    <source>
        <dbReference type="ARBA" id="ARBA00047989"/>
    </source>
</evidence>
<dbReference type="Gene3D" id="3.60.140.10">
    <property type="entry name" value="CNF1/YfiH-like putative cysteine hydrolases"/>
    <property type="match status" value="1"/>
</dbReference>
<dbReference type="HOGENOM" id="CLU_065784_1_1_6"/>
<keyword evidence="6" id="KW-0862">Zinc</keyword>
<comment type="catalytic activity">
    <reaction evidence="8">
        <text>adenosine + phosphate = alpha-D-ribose 1-phosphate + adenine</text>
        <dbReference type="Rhea" id="RHEA:27642"/>
        <dbReference type="ChEBI" id="CHEBI:16335"/>
        <dbReference type="ChEBI" id="CHEBI:16708"/>
        <dbReference type="ChEBI" id="CHEBI:43474"/>
        <dbReference type="ChEBI" id="CHEBI:57720"/>
        <dbReference type="EC" id="2.4.2.1"/>
    </reaction>
    <physiologicalReaction direction="left-to-right" evidence="8">
        <dbReference type="Rhea" id="RHEA:27643"/>
    </physiologicalReaction>
</comment>
<sequence length="245" mass="27122">MLDFIIPDWSAPANIKAYCTTRQGGFSPVPYHSFNLGDHVGDSLDTVNRNRALLRDSLQLPREPLWLKQVHGTQVAQAEQPPSDGIADASMAKTAGYICAILTADCLPVLFCDRAGTRVAAAHAGWRGLLNGVLENTVQALAVPPEQILVWLGAGISQAAFEVGYEVRRAFVENHPDSVQAFQAGKDAQHWQADLYELARQRLRRIGITAINGGNFCTYTQQHRFFSYRRESVTGRMASLIWIEK</sequence>
<dbReference type="eggNOG" id="COG1496">
    <property type="taxonomic scope" value="Bacteria"/>
</dbReference>
<reference evidence="11 12" key="1">
    <citation type="submission" date="2011-11" db="EMBL/GenBank/DDBJ databases">
        <title>Improved High-Quality Draft sequence of Beggiatoa alba B18lD.</title>
        <authorList>
            <consortium name="US DOE Joint Genome Institute"/>
            <person name="Lucas S."/>
            <person name="Han J."/>
            <person name="Lapidus A."/>
            <person name="Cheng J.-F."/>
            <person name="Goodwin L."/>
            <person name="Pitluck S."/>
            <person name="Peters L."/>
            <person name="Mikhailova N."/>
            <person name="Held B."/>
            <person name="Detter J.C."/>
            <person name="Han C."/>
            <person name="Tapia R."/>
            <person name="Land M."/>
            <person name="Hauser L."/>
            <person name="Kyrpides N."/>
            <person name="Ivanova N."/>
            <person name="Pagani I."/>
            <person name="Samuel K."/>
            <person name="Teske A."/>
            <person name="Mueller J."/>
            <person name="Woyke T."/>
        </authorList>
    </citation>
    <scope>NUCLEOTIDE SEQUENCE [LARGE SCALE GENOMIC DNA]</scope>
    <source>
        <strain evidence="11 12">B18LD</strain>
    </source>
</reference>
<dbReference type="CDD" id="cd16833">
    <property type="entry name" value="YfiH"/>
    <property type="match status" value="1"/>
</dbReference>
<evidence type="ECO:0000256" key="6">
    <source>
        <dbReference type="ARBA" id="ARBA00022833"/>
    </source>
</evidence>
<comment type="catalytic activity">
    <reaction evidence="7">
        <text>adenosine + H2O + H(+) = inosine + NH4(+)</text>
        <dbReference type="Rhea" id="RHEA:24408"/>
        <dbReference type="ChEBI" id="CHEBI:15377"/>
        <dbReference type="ChEBI" id="CHEBI:15378"/>
        <dbReference type="ChEBI" id="CHEBI:16335"/>
        <dbReference type="ChEBI" id="CHEBI:17596"/>
        <dbReference type="ChEBI" id="CHEBI:28938"/>
        <dbReference type="EC" id="3.5.4.4"/>
    </reaction>
    <physiologicalReaction direction="left-to-right" evidence="7">
        <dbReference type="Rhea" id="RHEA:24409"/>
    </physiologicalReaction>
</comment>
<dbReference type="InterPro" id="IPR011324">
    <property type="entry name" value="Cytotoxic_necrot_fac-like_cat"/>
</dbReference>
<gene>
    <name evidence="11" type="ORF">BegalDRAFT_2074</name>
</gene>
<evidence type="ECO:0000256" key="5">
    <source>
        <dbReference type="ARBA" id="ARBA00022801"/>
    </source>
</evidence>
<organism evidence="11 12">
    <name type="scientific">Beggiatoa alba B18LD</name>
    <dbReference type="NCBI Taxonomy" id="395493"/>
    <lineage>
        <taxon>Bacteria</taxon>
        <taxon>Pseudomonadati</taxon>
        <taxon>Pseudomonadota</taxon>
        <taxon>Gammaproteobacteria</taxon>
        <taxon>Thiotrichales</taxon>
        <taxon>Thiotrichaceae</taxon>
        <taxon>Beggiatoa</taxon>
    </lineage>
</organism>
<comment type="similarity">
    <text evidence="2 10">Belongs to the purine nucleoside phosphorylase YfiH/LACC1 family.</text>
</comment>
<dbReference type="Proteomes" id="UP000005744">
    <property type="component" value="Unassembled WGS sequence"/>
</dbReference>
<dbReference type="PANTHER" id="PTHR30616">
    <property type="entry name" value="UNCHARACTERIZED PROTEIN YFIH"/>
    <property type="match status" value="1"/>
</dbReference>
<keyword evidence="4" id="KW-0479">Metal-binding</keyword>
<dbReference type="PANTHER" id="PTHR30616:SF2">
    <property type="entry name" value="PURINE NUCLEOSIDE PHOSPHORYLASE LACC1"/>
    <property type="match status" value="1"/>
</dbReference>
<dbReference type="SUPFAM" id="SSF64438">
    <property type="entry name" value="CNF1/YfiH-like putative cysteine hydrolases"/>
    <property type="match status" value="1"/>
</dbReference>
<keyword evidence="12" id="KW-1185">Reference proteome</keyword>
<name>I3CH46_9GAMM</name>